<name>A0ACB7YY65_9ERIC</name>
<sequence>MSRSWKTSVVVGVDRIIDRGTEELHLEFFDGEYLLPKKDRYELPQHLYTNSVFRLSDDLLHKILTNSPVLEMLELYHYGGFSRLCVDNTNLKKLILRRFVGPTYEEDEAAGEDHHEDHEDEAEGEDHHEVDEVGGGNDQEVDEADGEEDESDGEHDSEGLIISAPYLQSLEISGRVARNCQLMDLSSLVDAKLACKLIGDMGGTEGFARMQARFKELLSSFVHVKSLEVGTWVIQVLPIMEAKGLSSPLLNCTSLTLETSLTNVVLRGIASMLEISPNLETSVIKDSSPSNDDQYSGPGKAELCNFEAEHYWTSQERTFKCLSLHLKEVVFTNLSWFYDDSHFYYFAQFLLKNAKTSSSMVKDRLTDPNFRYTSCAQECKDANADALSVNCS</sequence>
<gene>
    <name evidence="1" type="ORF">Vadar_023341</name>
</gene>
<dbReference type="EMBL" id="CM037153">
    <property type="protein sequence ID" value="KAH7858396.1"/>
    <property type="molecule type" value="Genomic_DNA"/>
</dbReference>
<evidence type="ECO:0000313" key="2">
    <source>
        <dbReference type="Proteomes" id="UP000828048"/>
    </source>
</evidence>
<keyword evidence="2" id="KW-1185">Reference proteome</keyword>
<reference evidence="1 2" key="1">
    <citation type="journal article" date="2021" name="Hortic Res">
        <title>High-quality reference genome and annotation aids understanding of berry development for evergreen blueberry (Vaccinium darrowii).</title>
        <authorList>
            <person name="Yu J."/>
            <person name="Hulse-Kemp A.M."/>
            <person name="Babiker E."/>
            <person name="Staton M."/>
        </authorList>
    </citation>
    <scope>NUCLEOTIDE SEQUENCE [LARGE SCALE GENOMIC DNA]</scope>
    <source>
        <strain evidence="2">cv. NJ 8807/NJ 8810</strain>
        <tissue evidence="1">Young leaf</tissue>
    </source>
</reference>
<dbReference type="Proteomes" id="UP000828048">
    <property type="component" value="Chromosome 3"/>
</dbReference>
<proteinExistence type="predicted"/>
<comment type="caution">
    <text evidence="1">The sequence shown here is derived from an EMBL/GenBank/DDBJ whole genome shotgun (WGS) entry which is preliminary data.</text>
</comment>
<evidence type="ECO:0000313" key="1">
    <source>
        <dbReference type="EMBL" id="KAH7858396.1"/>
    </source>
</evidence>
<organism evidence="1 2">
    <name type="scientific">Vaccinium darrowii</name>
    <dbReference type="NCBI Taxonomy" id="229202"/>
    <lineage>
        <taxon>Eukaryota</taxon>
        <taxon>Viridiplantae</taxon>
        <taxon>Streptophyta</taxon>
        <taxon>Embryophyta</taxon>
        <taxon>Tracheophyta</taxon>
        <taxon>Spermatophyta</taxon>
        <taxon>Magnoliopsida</taxon>
        <taxon>eudicotyledons</taxon>
        <taxon>Gunneridae</taxon>
        <taxon>Pentapetalae</taxon>
        <taxon>asterids</taxon>
        <taxon>Ericales</taxon>
        <taxon>Ericaceae</taxon>
        <taxon>Vaccinioideae</taxon>
        <taxon>Vaccinieae</taxon>
        <taxon>Vaccinium</taxon>
    </lineage>
</organism>
<accession>A0ACB7YY65</accession>
<protein>
    <submittedName>
        <fullName evidence="1">Uncharacterized protein</fullName>
    </submittedName>
</protein>